<proteinExistence type="predicted"/>
<comment type="caution">
    <text evidence="1">The sequence shown here is derived from an EMBL/GenBank/DDBJ whole genome shotgun (WGS) entry which is preliminary data.</text>
</comment>
<dbReference type="Proteomes" id="UP000288805">
    <property type="component" value="Unassembled WGS sequence"/>
</dbReference>
<evidence type="ECO:0000313" key="2">
    <source>
        <dbReference type="Proteomes" id="UP000288805"/>
    </source>
</evidence>
<accession>A0A438HLS4</accession>
<gene>
    <name evidence="1" type="ORF">CK203_038965</name>
</gene>
<organism evidence="1 2">
    <name type="scientific">Vitis vinifera</name>
    <name type="common">Grape</name>
    <dbReference type="NCBI Taxonomy" id="29760"/>
    <lineage>
        <taxon>Eukaryota</taxon>
        <taxon>Viridiplantae</taxon>
        <taxon>Streptophyta</taxon>
        <taxon>Embryophyta</taxon>
        <taxon>Tracheophyta</taxon>
        <taxon>Spermatophyta</taxon>
        <taxon>Magnoliopsida</taxon>
        <taxon>eudicotyledons</taxon>
        <taxon>Gunneridae</taxon>
        <taxon>Pentapetalae</taxon>
        <taxon>rosids</taxon>
        <taxon>Vitales</taxon>
        <taxon>Vitaceae</taxon>
        <taxon>Viteae</taxon>
        <taxon>Vitis</taxon>
    </lineage>
</organism>
<reference evidence="1 2" key="1">
    <citation type="journal article" date="2018" name="PLoS Genet.">
        <title>Population sequencing reveals clonal diversity and ancestral inbreeding in the grapevine cultivar Chardonnay.</title>
        <authorList>
            <person name="Roach M.J."/>
            <person name="Johnson D.L."/>
            <person name="Bohlmann J."/>
            <person name="van Vuuren H.J."/>
            <person name="Jones S.J."/>
            <person name="Pretorius I.S."/>
            <person name="Schmidt S.A."/>
            <person name="Borneman A.R."/>
        </authorList>
    </citation>
    <scope>NUCLEOTIDE SEQUENCE [LARGE SCALE GENOMIC DNA]</scope>
    <source>
        <strain evidence="2">cv. Chardonnay</strain>
        <tissue evidence="1">Leaf</tissue>
    </source>
</reference>
<name>A0A438HLS4_VITVI</name>
<protein>
    <submittedName>
        <fullName evidence="1">Uncharacterized protein</fullName>
    </submittedName>
</protein>
<sequence>MDRYVVPLQPSRDSLGPIRRHRWKRSAIELNGRFESRYRHDISGLLMQSYSEVKIALVFITKQIGAFAHLYHINGVQCQTHMNRIANGMYMDLQVPIRKQGISALEFDSKGIYLASVTKLGCLTVHDFESLYCQTIEISTCKFLCWPWEIMHSANAISCYVLGLEEGETRHLLHLSTDHQLDVVRWNLANQDEVGFASILFFPILR</sequence>
<dbReference type="EMBL" id="QGNW01000204">
    <property type="protein sequence ID" value="RVW85398.1"/>
    <property type="molecule type" value="Genomic_DNA"/>
</dbReference>
<dbReference type="AlphaFoldDB" id="A0A438HLS4"/>
<evidence type="ECO:0000313" key="1">
    <source>
        <dbReference type="EMBL" id="RVW85398.1"/>
    </source>
</evidence>